<accession>A0A437LXX0</accession>
<evidence type="ECO:0000313" key="2">
    <source>
        <dbReference type="Proteomes" id="UP000282971"/>
    </source>
</evidence>
<comment type="caution">
    <text evidence="1">The sequence shown here is derived from an EMBL/GenBank/DDBJ whole genome shotgun (WGS) entry which is preliminary data.</text>
</comment>
<dbReference type="OrthoDB" id="8421424at2"/>
<dbReference type="EMBL" id="SACN01000003">
    <property type="protein sequence ID" value="RVT90204.1"/>
    <property type="molecule type" value="Genomic_DNA"/>
</dbReference>
<dbReference type="Proteomes" id="UP000282971">
    <property type="component" value="Unassembled WGS sequence"/>
</dbReference>
<protein>
    <submittedName>
        <fullName evidence="1">Uncharacterized protein</fullName>
    </submittedName>
</protein>
<gene>
    <name evidence="1" type="ORF">EOD43_18070</name>
</gene>
<proteinExistence type="predicted"/>
<name>A0A437LXX0_9SPHN</name>
<keyword evidence="2" id="KW-1185">Reference proteome</keyword>
<dbReference type="AlphaFoldDB" id="A0A437LXX0"/>
<organism evidence="1 2">
    <name type="scientific">Sphingomonas crocodyli</name>
    <dbReference type="NCBI Taxonomy" id="1979270"/>
    <lineage>
        <taxon>Bacteria</taxon>
        <taxon>Pseudomonadati</taxon>
        <taxon>Pseudomonadota</taxon>
        <taxon>Alphaproteobacteria</taxon>
        <taxon>Sphingomonadales</taxon>
        <taxon>Sphingomonadaceae</taxon>
        <taxon>Sphingomonas</taxon>
    </lineage>
</organism>
<reference evidence="1 2" key="1">
    <citation type="submission" date="2019-01" db="EMBL/GenBank/DDBJ databases">
        <authorList>
            <person name="Chen W.-M."/>
        </authorList>
    </citation>
    <scope>NUCLEOTIDE SEQUENCE [LARGE SCALE GENOMIC DNA]</scope>
    <source>
        <strain evidence="1 2">CCP-7</strain>
    </source>
</reference>
<dbReference type="RefSeq" id="WP_127745454.1">
    <property type="nucleotide sequence ID" value="NZ_SACN01000003.1"/>
</dbReference>
<sequence length="91" mass="9811">MPDTIVEKVARALCRAEGGAPTMPMNGKSLWQHYVPVARAAIIAMREPSEAMKTAGAEEGGFAGYYGDDPENRTAAQMVWHAMVDMALQEG</sequence>
<evidence type="ECO:0000313" key="1">
    <source>
        <dbReference type="EMBL" id="RVT90204.1"/>
    </source>
</evidence>